<reference evidence="2" key="1">
    <citation type="submission" date="2022-08" db="EMBL/GenBank/DDBJ databases">
        <authorList>
            <person name="Zhang D."/>
        </authorList>
    </citation>
    <scope>NUCLEOTIDE SEQUENCE</scope>
    <source>
        <strain evidence="2">XJ19-11</strain>
    </source>
</reference>
<accession>A0A9X2P3Z5</accession>
<feature type="transmembrane region" description="Helical" evidence="1">
    <location>
        <begin position="6"/>
        <end position="38"/>
    </location>
</feature>
<feature type="transmembrane region" description="Helical" evidence="1">
    <location>
        <begin position="86"/>
        <end position="110"/>
    </location>
</feature>
<organism evidence="2 3">
    <name type="scientific">Aquiflexum gelatinilyticum</name>
    <dbReference type="NCBI Taxonomy" id="2961943"/>
    <lineage>
        <taxon>Bacteria</taxon>
        <taxon>Pseudomonadati</taxon>
        <taxon>Bacteroidota</taxon>
        <taxon>Cytophagia</taxon>
        <taxon>Cytophagales</taxon>
        <taxon>Cyclobacteriaceae</taxon>
        <taxon>Aquiflexum</taxon>
    </lineage>
</organism>
<dbReference type="AlphaFoldDB" id="A0A9X2P3Z5"/>
<evidence type="ECO:0000256" key="1">
    <source>
        <dbReference type="SAM" id="Phobius"/>
    </source>
</evidence>
<protein>
    <submittedName>
        <fullName evidence="2">Uncharacterized protein</fullName>
    </submittedName>
</protein>
<comment type="caution">
    <text evidence="2">The sequence shown here is derived from an EMBL/GenBank/DDBJ whole genome shotgun (WGS) entry which is preliminary data.</text>
</comment>
<keyword evidence="3" id="KW-1185">Reference proteome</keyword>
<gene>
    <name evidence="2" type="ORF">NU887_10455</name>
</gene>
<sequence length="118" mass="12927">MRKSLLLFVFVSILVLVAGPYMPYWVLMIGVAVVSFFIEAGKMPTFISAGLSFGLTWLALTVYISIRTNSVLPKRMAELMGLDNDNLLFLGTGILGFLIGGFGGLVGTMVKKLLDRKY</sequence>
<name>A0A9X2P3Z5_9BACT</name>
<dbReference type="Proteomes" id="UP001142175">
    <property type="component" value="Unassembled WGS sequence"/>
</dbReference>
<keyword evidence="1" id="KW-0812">Transmembrane</keyword>
<dbReference type="RefSeq" id="WP_258423314.1">
    <property type="nucleotide sequence ID" value="NZ_JANAEZ010000001.1"/>
</dbReference>
<evidence type="ECO:0000313" key="3">
    <source>
        <dbReference type="Proteomes" id="UP001142175"/>
    </source>
</evidence>
<evidence type="ECO:0000313" key="2">
    <source>
        <dbReference type="EMBL" id="MCR9015458.1"/>
    </source>
</evidence>
<feature type="transmembrane region" description="Helical" evidence="1">
    <location>
        <begin position="45"/>
        <end position="66"/>
    </location>
</feature>
<dbReference type="EMBL" id="JANSUY010000007">
    <property type="protein sequence ID" value="MCR9015458.1"/>
    <property type="molecule type" value="Genomic_DNA"/>
</dbReference>
<proteinExistence type="predicted"/>
<keyword evidence="1" id="KW-1133">Transmembrane helix</keyword>
<keyword evidence="1" id="KW-0472">Membrane</keyword>